<feature type="compositionally biased region" description="Low complexity" evidence="1">
    <location>
        <begin position="147"/>
        <end position="161"/>
    </location>
</feature>
<gene>
    <name evidence="2" type="ORF">L207DRAFT_7404</name>
</gene>
<dbReference type="Proteomes" id="UP000235786">
    <property type="component" value="Unassembled WGS sequence"/>
</dbReference>
<organism evidence="2 3">
    <name type="scientific">Hyaloscypha variabilis (strain UAMH 11265 / GT02V1 / F)</name>
    <name type="common">Meliniomyces variabilis</name>
    <dbReference type="NCBI Taxonomy" id="1149755"/>
    <lineage>
        <taxon>Eukaryota</taxon>
        <taxon>Fungi</taxon>
        <taxon>Dikarya</taxon>
        <taxon>Ascomycota</taxon>
        <taxon>Pezizomycotina</taxon>
        <taxon>Leotiomycetes</taxon>
        <taxon>Helotiales</taxon>
        <taxon>Hyaloscyphaceae</taxon>
        <taxon>Hyaloscypha</taxon>
        <taxon>Hyaloscypha variabilis</taxon>
    </lineage>
</organism>
<keyword evidence="3" id="KW-1185">Reference proteome</keyword>
<feature type="compositionally biased region" description="Low complexity" evidence="1">
    <location>
        <begin position="1"/>
        <end position="19"/>
    </location>
</feature>
<reference evidence="2 3" key="1">
    <citation type="submission" date="2016-04" db="EMBL/GenBank/DDBJ databases">
        <title>A degradative enzymes factory behind the ericoid mycorrhizal symbiosis.</title>
        <authorList>
            <consortium name="DOE Joint Genome Institute"/>
            <person name="Martino E."/>
            <person name="Morin E."/>
            <person name="Grelet G."/>
            <person name="Kuo A."/>
            <person name="Kohler A."/>
            <person name="Daghino S."/>
            <person name="Barry K."/>
            <person name="Choi C."/>
            <person name="Cichocki N."/>
            <person name="Clum A."/>
            <person name="Copeland A."/>
            <person name="Hainaut M."/>
            <person name="Haridas S."/>
            <person name="Labutti K."/>
            <person name="Lindquist E."/>
            <person name="Lipzen A."/>
            <person name="Khouja H.-R."/>
            <person name="Murat C."/>
            <person name="Ohm R."/>
            <person name="Olson A."/>
            <person name="Spatafora J."/>
            <person name="Veneault-Fourrey C."/>
            <person name="Henrissat B."/>
            <person name="Grigoriev I."/>
            <person name="Martin F."/>
            <person name="Perotto S."/>
        </authorList>
    </citation>
    <scope>NUCLEOTIDE SEQUENCE [LARGE SCALE GENOMIC DNA]</scope>
    <source>
        <strain evidence="2 3">F</strain>
    </source>
</reference>
<protein>
    <submittedName>
        <fullName evidence="2">Uncharacterized protein</fullName>
    </submittedName>
</protein>
<name>A0A2J6SCF1_HYAVF</name>
<evidence type="ECO:0000256" key="1">
    <source>
        <dbReference type="SAM" id="MobiDB-lite"/>
    </source>
</evidence>
<dbReference type="AlphaFoldDB" id="A0A2J6SCF1"/>
<feature type="compositionally biased region" description="Low complexity" evidence="1">
    <location>
        <begin position="66"/>
        <end position="98"/>
    </location>
</feature>
<evidence type="ECO:0000313" key="3">
    <source>
        <dbReference type="Proteomes" id="UP000235786"/>
    </source>
</evidence>
<proteinExistence type="predicted"/>
<sequence>MPRKTAAAAGAAPAPTRGPARVRKPTTPPADTQPTITKSRGKKRKADESDEEANAKKTMLITTQSAPKAATKTNTAAKGKTTSAKTAAKLAKVSTTVTNTTGAKRKASDDEDVEAPQPKKSKTTSTTARPISKATTINRAPKKAAAPKKPAAPKLAAKPPAVSQKFLAQRRSLPSFPIYHITPVANTNMLIRFNPLLRPPQRRLL</sequence>
<feature type="region of interest" description="Disordered" evidence="1">
    <location>
        <begin position="1"/>
        <end position="161"/>
    </location>
</feature>
<feature type="compositionally biased region" description="Polar residues" evidence="1">
    <location>
        <begin position="29"/>
        <end position="38"/>
    </location>
</feature>
<evidence type="ECO:0000313" key="2">
    <source>
        <dbReference type="EMBL" id="PMD48437.1"/>
    </source>
</evidence>
<accession>A0A2J6SCF1</accession>
<dbReference type="EMBL" id="KZ613937">
    <property type="protein sequence ID" value="PMD48437.1"/>
    <property type="molecule type" value="Genomic_DNA"/>
</dbReference>